<name>A0A084U6D9_9HYPH</name>
<comment type="caution">
    <text evidence="3">The sequence shown here is derived from an EMBL/GenBank/DDBJ whole genome shotgun (WGS) entry which is preliminary data.</text>
</comment>
<dbReference type="InterPro" id="IPR036754">
    <property type="entry name" value="YbaK/aa-tRNA-synt-asso_dom_sf"/>
</dbReference>
<proteinExistence type="inferred from homology"/>
<dbReference type="AlphaFoldDB" id="A0A084U6D9"/>
<dbReference type="InterPro" id="IPR040285">
    <property type="entry name" value="ProX/PRXD1"/>
</dbReference>
<dbReference type="CDD" id="cd04335">
    <property type="entry name" value="PrdX_deacylase"/>
    <property type="match status" value="1"/>
</dbReference>
<dbReference type="PANTHER" id="PTHR31423:SF3">
    <property type="entry name" value="PROLYL-TRNA SYNTHETASE ASSOCIATED DOMAIN-CONTAINING PROTEIN 1-RELATED"/>
    <property type="match status" value="1"/>
</dbReference>
<dbReference type="OrthoDB" id="5145315at2"/>
<dbReference type="PANTHER" id="PTHR31423">
    <property type="entry name" value="YBAK DOMAIN-CONTAINING PROTEIN"/>
    <property type="match status" value="1"/>
</dbReference>
<accession>A0A084U6D9</accession>
<dbReference type="PATRIC" id="fig|472175.3.peg.2770"/>
<dbReference type="Pfam" id="PF04073">
    <property type="entry name" value="tRNA_edit"/>
    <property type="match status" value="1"/>
</dbReference>
<evidence type="ECO:0000256" key="1">
    <source>
        <dbReference type="ARBA" id="ARBA00010201"/>
    </source>
</evidence>
<dbReference type="GO" id="GO:0003677">
    <property type="term" value="F:DNA binding"/>
    <property type="evidence" value="ECO:0007669"/>
    <property type="project" value="UniProtKB-KW"/>
</dbReference>
<dbReference type="SUPFAM" id="SSF55826">
    <property type="entry name" value="YbaK/ProRS associated domain"/>
    <property type="match status" value="1"/>
</dbReference>
<keyword evidence="3" id="KW-0238">DNA-binding</keyword>
<dbReference type="Gene3D" id="3.90.960.10">
    <property type="entry name" value="YbaK/aminoacyl-tRNA synthetase-associated domain"/>
    <property type="match status" value="1"/>
</dbReference>
<feature type="domain" description="YbaK/aminoacyl-tRNA synthetase-associated" evidence="2">
    <location>
        <begin position="24"/>
        <end position="150"/>
    </location>
</feature>
<comment type="similarity">
    <text evidence="1">Belongs to the PRORSD1 family.</text>
</comment>
<sequence>MSDRSALLFEKLKELSIEVKTYVHPPLHTVEESQALRGTIPGAHTKNLFLRDRKDRHFLVTALEDAEIDLKSIHTLIGGSGRVSFGKADTMEAWLGVRPGAVTPFGAINDRDGHVKVILDEDLVKHDMVNAHPLHNEATTSLKTQDLIRFLEAVNHPPAILKVSL</sequence>
<protein>
    <submittedName>
        <fullName evidence="3">DNA-binding protein</fullName>
    </submittedName>
</protein>
<reference evidence="3 4" key="1">
    <citation type="submission" date="2014-05" db="EMBL/GenBank/DDBJ databases">
        <title>Draft Genome Sequence of Nitratireductor basaltis Strain UMTGB225, A Marine Bacterium Isolated from Green Barrel Tunicate.</title>
        <authorList>
            <person name="Gan H.Y."/>
        </authorList>
    </citation>
    <scope>NUCLEOTIDE SEQUENCE [LARGE SCALE GENOMIC DNA]</scope>
    <source>
        <strain evidence="3 4">UMTGB225</strain>
    </source>
</reference>
<dbReference type="InterPro" id="IPR007214">
    <property type="entry name" value="YbaK/aa-tRNA-synth-assoc-dom"/>
</dbReference>
<keyword evidence="4" id="KW-1185">Reference proteome</keyword>
<dbReference type="eggNOG" id="COG3760">
    <property type="taxonomic scope" value="Bacteria"/>
</dbReference>
<evidence type="ECO:0000313" key="3">
    <source>
        <dbReference type="EMBL" id="KFB08525.1"/>
    </source>
</evidence>
<evidence type="ECO:0000313" key="4">
    <source>
        <dbReference type="Proteomes" id="UP000053675"/>
    </source>
</evidence>
<dbReference type="RefSeq" id="WP_036485396.1">
    <property type="nucleotide sequence ID" value="NZ_JMQM01000002.1"/>
</dbReference>
<dbReference type="Proteomes" id="UP000053675">
    <property type="component" value="Unassembled WGS sequence"/>
</dbReference>
<dbReference type="STRING" id="472175.EL18_02777"/>
<dbReference type="GO" id="GO:0002161">
    <property type="term" value="F:aminoacyl-tRNA deacylase activity"/>
    <property type="evidence" value="ECO:0007669"/>
    <property type="project" value="InterPro"/>
</dbReference>
<organism evidence="3 4">
    <name type="scientific">Nitratireductor basaltis</name>
    <dbReference type="NCBI Taxonomy" id="472175"/>
    <lineage>
        <taxon>Bacteria</taxon>
        <taxon>Pseudomonadati</taxon>
        <taxon>Pseudomonadota</taxon>
        <taxon>Alphaproteobacteria</taxon>
        <taxon>Hyphomicrobiales</taxon>
        <taxon>Phyllobacteriaceae</taxon>
        <taxon>Nitratireductor</taxon>
    </lineage>
</organism>
<dbReference type="FunFam" id="3.90.960.10:FF:000005">
    <property type="entry name" value="Putative prolyl-tRNA synthetase"/>
    <property type="match status" value="1"/>
</dbReference>
<evidence type="ECO:0000259" key="2">
    <source>
        <dbReference type="Pfam" id="PF04073"/>
    </source>
</evidence>
<dbReference type="EMBL" id="JMQM01000002">
    <property type="protein sequence ID" value="KFB08525.1"/>
    <property type="molecule type" value="Genomic_DNA"/>
</dbReference>
<gene>
    <name evidence="3" type="ORF">EL18_02777</name>
</gene>